<evidence type="ECO:0000256" key="1">
    <source>
        <dbReference type="ARBA" id="ARBA00023015"/>
    </source>
</evidence>
<dbReference type="Proteomes" id="UP000584642">
    <property type="component" value="Unassembled WGS sequence"/>
</dbReference>
<proteinExistence type="predicted"/>
<evidence type="ECO:0000256" key="2">
    <source>
        <dbReference type="ARBA" id="ARBA00023125"/>
    </source>
</evidence>
<keyword evidence="6" id="KW-1185">Reference proteome</keyword>
<keyword evidence="2" id="KW-0238">DNA-binding</keyword>
<dbReference type="SUPFAM" id="SSF46785">
    <property type="entry name" value="Winged helix' DNA-binding domain"/>
    <property type="match status" value="1"/>
</dbReference>
<dbReference type="InterPro" id="IPR000524">
    <property type="entry name" value="Tscrpt_reg_HTH_GntR"/>
</dbReference>
<dbReference type="CDD" id="cd07377">
    <property type="entry name" value="WHTH_GntR"/>
    <property type="match status" value="1"/>
</dbReference>
<name>A0ABX2T6X6_9PROT</name>
<dbReference type="InterPro" id="IPR028978">
    <property type="entry name" value="Chorismate_lyase_/UTRA_dom_sf"/>
</dbReference>
<dbReference type="PRINTS" id="PR00035">
    <property type="entry name" value="HTHGNTR"/>
</dbReference>
<dbReference type="PANTHER" id="PTHR44846">
    <property type="entry name" value="MANNOSYL-D-GLYCERATE TRANSPORT/METABOLISM SYSTEM REPRESSOR MNGR-RELATED"/>
    <property type="match status" value="1"/>
</dbReference>
<evidence type="ECO:0000256" key="3">
    <source>
        <dbReference type="ARBA" id="ARBA00023163"/>
    </source>
</evidence>
<dbReference type="SMART" id="SM00866">
    <property type="entry name" value="UTRA"/>
    <property type="match status" value="1"/>
</dbReference>
<gene>
    <name evidence="5" type="ORF">HND93_10190</name>
</gene>
<accession>A0ABX2T6X6</accession>
<organism evidence="5 6">
    <name type="scientific">Azospirillum oleiclasticum</name>
    <dbReference type="NCBI Taxonomy" id="2735135"/>
    <lineage>
        <taxon>Bacteria</taxon>
        <taxon>Pseudomonadati</taxon>
        <taxon>Pseudomonadota</taxon>
        <taxon>Alphaproteobacteria</taxon>
        <taxon>Rhodospirillales</taxon>
        <taxon>Azospirillaceae</taxon>
        <taxon>Azospirillum</taxon>
    </lineage>
</organism>
<dbReference type="InterPro" id="IPR036390">
    <property type="entry name" value="WH_DNA-bd_sf"/>
</dbReference>
<keyword evidence="1" id="KW-0805">Transcription regulation</keyword>
<comment type="caution">
    <text evidence="5">The sequence shown here is derived from an EMBL/GenBank/DDBJ whole genome shotgun (WGS) entry which is preliminary data.</text>
</comment>
<reference evidence="5 6" key="1">
    <citation type="submission" date="2020-05" db="EMBL/GenBank/DDBJ databases">
        <title>Azospirillum oleiclasticum sp. nov, a nitrogen-fixing and heavy crude oil-emulsifying bacterium isolated from the crude oil of Yumen Oilfield.</title>
        <authorList>
            <person name="Wu D."/>
            <person name="Cai M."/>
            <person name="Zhang X."/>
        </authorList>
    </citation>
    <scope>NUCLEOTIDE SEQUENCE [LARGE SCALE GENOMIC DNA]</scope>
    <source>
        <strain evidence="5 6">ROY-1-1-2</strain>
    </source>
</reference>
<evidence type="ECO:0000259" key="4">
    <source>
        <dbReference type="PROSITE" id="PS50949"/>
    </source>
</evidence>
<dbReference type="Gene3D" id="3.40.1410.10">
    <property type="entry name" value="Chorismate lyase-like"/>
    <property type="match status" value="1"/>
</dbReference>
<evidence type="ECO:0000313" key="5">
    <source>
        <dbReference type="EMBL" id="NYZ20084.1"/>
    </source>
</evidence>
<dbReference type="InterPro" id="IPR011663">
    <property type="entry name" value="UTRA"/>
</dbReference>
<sequence length="271" mass="30048">MTGIDLATLDDLDPQSLRPLYQQLADRLVRAIAAAGVVSGLRLPSEAECVRRFGVSRLTVRQAMGVLEADGLVRRVAGRGTFAVPRPVEHDMSASSFEEDMIETQMAVEPRLLSWKAGDATEPVARALRLPVGAAVWRLERLRIVDGAPLGLEVRILAESIGAKLKLDGLQIEPVFAMVQRITGRKLHRIEHMVGCHGADEREARLLDVPRGAPLLWREHTYFDAEGEPMIHGHNIFRGDRYRFRFETGTQPIRGRLAESTVLPPRQTGTA</sequence>
<protein>
    <submittedName>
        <fullName evidence="5">GntR family transcriptional regulator</fullName>
    </submittedName>
</protein>
<dbReference type="RefSeq" id="WP_180281858.1">
    <property type="nucleotide sequence ID" value="NZ_JABFDB010000006.1"/>
</dbReference>
<dbReference type="InterPro" id="IPR050679">
    <property type="entry name" value="Bact_HTH_transcr_reg"/>
</dbReference>
<dbReference type="Gene3D" id="1.10.10.10">
    <property type="entry name" value="Winged helix-like DNA-binding domain superfamily/Winged helix DNA-binding domain"/>
    <property type="match status" value="1"/>
</dbReference>
<dbReference type="PROSITE" id="PS50949">
    <property type="entry name" value="HTH_GNTR"/>
    <property type="match status" value="1"/>
</dbReference>
<dbReference type="Pfam" id="PF07702">
    <property type="entry name" value="UTRA"/>
    <property type="match status" value="1"/>
</dbReference>
<dbReference type="SMART" id="SM00345">
    <property type="entry name" value="HTH_GNTR"/>
    <property type="match status" value="1"/>
</dbReference>
<dbReference type="InterPro" id="IPR036388">
    <property type="entry name" value="WH-like_DNA-bd_sf"/>
</dbReference>
<evidence type="ECO:0000313" key="6">
    <source>
        <dbReference type="Proteomes" id="UP000584642"/>
    </source>
</evidence>
<feature type="domain" description="HTH gntR-type" evidence="4">
    <location>
        <begin position="18"/>
        <end position="86"/>
    </location>
</feature>
<dbReference type="Pfam" id="PF00392">
    <property type="entry name" value="GntR"/>
    <property type="match status" value="1"/>
</dbReference>
<dbReference type="SUPFAM" id="SSF64288">
    <property type="entry name" value="Chorismate lyase-like"/>
    <property type="match status" value="1"/>
</dbReference>
<dbReference type="EMBL" id="JABFDB010000006">
    <property type="protein sequence ID" value="NYZ20084.1"/>
    <property type="molecule type" value="Genomic_DNA"/>
</dbReference>
<keyword evidence="3" id="KW-0804">Transcription</keyword>